<keyword evidence="3" id="KW-1185">Reference proteome</keyword>
<dbReference type="Gramene" id="Psat01G0160400-T1">
    <property type="protein sequence ID" value="KAI5442628.1"/>
    <property type="gene ID" value="KIW84_011604"/>
</dbReference>
<comment type="caution">
    <text evidence="2">The sequence shown here is derived from an EMBL/GenBank/DDBJ whole genome shotgun (WGS) entry which is preliminary data.</text>
</comment>
<evidence type="ECO:0000313" key="2">
    <source>
        <dbReference type="EMBL" id="KAI5442628.1"/>
    </source>
</evidence>
<organism evidence="2 3">
    <name type="scientific">Pisum sativum</name>
    <name type="common">Garden pea</name>
    <name type="synonym">Lathyrus oleraceus</name>
    <dbReference type="NCBI Taxonomy" id="3888"/>
    <lineage>
        <taxon>Eukaryota</taxon>
        <taxon>Viridiplantae</taxon>
        <taxon>Streptophyta</taxon>
        <taxon>Embryophyta</taxon>
        <taxon>Tracheophyta</taxon>
        <taxon>Spermatophyta</taxon>
        <taxon>Magnoliopsida</taxon>
        <taxon>eudicotyledons</taxon>
        <taxon>Gunneridae</taxon>
        <taxon>Pentapetalae</taxon>
        <taxon>rosids</taxon>
        <taxon>fabids</taxon>
        <taxon>Fabales</taxon>
        <taxon>Fabaceae</taxon>
        <taxon>Papilionoideae</taxon>
        <taxon>50 kb inversion clade</taxon>
        <taxon>NPAAA clade</taxon>
        <taxon>Hologalegina</taxon>
        <taxon>IRL clade</taxon>
        <taxon>Fabeae</taxon>
        <taxon>Lathyrus</taxon>
    </lineage>
</organism>
<evidence type="ECO:0000313" key="3">
    <source>
        <dbReference type="Proteomes" id="UP001058974"/>
    </source>
</evidence>
<dbReference type="Proteomes" id="UP001058974">
    <property type="component" value="Chromosome 1"/>
</dbReference>
<dbReference type="EMBL" id="JAMSHJ010000001">
    <property type="protein sequence ID" value="KAI5442628.1"/>
    <property type="molecule type" value="Genomic_DNA"/>
</dbReference>
<name>A0A9D5BFD1_PEA</name>
<protein>
    <submittedName>
        <fullName evidence="2">Uncharacterized protein</fullName>
    </submittedName>
</protein>
<dbReference type="AlphaFoldDB" id="A0A9D5BFD1"/>
<accession>A0A9D5BFD1</accession>
<sequence>MFPHMLYDMMLRHDIPQPNEVLLRESFRLEYSTQRVPFISDPRVEFEGTCSEDLVAICPVIVLCQYLTCLIDSGIIARTRRVIPMHVARPHKYSTRRNRSKLMDPPNADILELKEKMGELINGSASSSGSKKPFGNGQRKKEGDTSVVYAQREHGRDCYYQHTAAVTIPAGDQSVQQQQQSPQQRTQRAGYQLRTLAPLRPDQRPVSYDESVKCEFHSGALGHNVEGCKAFKHAVQDLVDSKAINFTLLPNVNANPMPTHGPMGVNAISEDPDHICAVGEETDSDCEFESWIKSCVLGMEIQNWKAEKIITVTLREE</sequence>
<evidence type="ECO:0000256" key="1">
    <source>
        <dbReference type="SAM" id="MobiDB-lite"/>
    </source>
</evidence>
<reference evidence="2 3" key="1">
    <citation type="journal article" date="2022" name="Nat. Genet.">
        <title>Improved pea reference genome and pan-genome highlight genomic features and evolutionary characteristics.</title>
        <authorList>
            <person name="Yang T."/>
            <person name="Liu R."/>
            <person name="Luo Y."/>
            <person name="Hu S."/>
            <person name="Wang D."/>
            <person name="Wang C."/>
            <person name="Pandey M.K."/>
            <person name="Ge S."/>
            <person name="Xu Q."/>
            <person name="Li N."/>
            <person name="Li G."/>
            <person name="Huang Y."/>
            <person name="Saxena R.K."/>
            <person name="Ji Y."/>
            <person name="Li M."/>
            <person name="Yan X."/>
            <person name="He Y."/>
            <person name="Liu Y."/>
            <person name="Wang X."/>
            <person name="Xiang C."/>
            <person name="Varshney R.K."/>
            <person name="Ding H."/>
            <person name="Gao S."/>
            <person name="Zong X."/>
        </authorList>
    </citation>
    <scope>NUCLEOTIDE SEQUENCE [LARGE SCALE GENOMIC DNA]</scope>
    <source>
        <strain evidence="2 3">cv. Zhongwan 6</strain>
    </source>
</reference>
<gene>
    <name evidence="2" type="ORF">KIW84_011604</name>
</gene>
<dbReference type="PANTHER" id="PTHR32108">
    <property type="entry name" value="DNA-DIRECTED RNA POLYMERASE SUBUNIT ALPHA"/>
    <property type="match status" value="1"/>
</dbReference>
<proteinExistence type="predicted"/>
<feature type="region of interest" description="Disordered" evidence="1">
    <location>
        <begin position="122"/>
        <end position="144"/>
    </location>
</feature>